<evidence type="ECO:0000256" key="5">
    <source>
        <dbReference type="ARBA" id="ARBA00023316"/>
    </source>
</evidence>
<dbReference type="AlphaFoldDB" id="A0A2N5EDL3"/>
<dbReference type="GO" id="GO:0000270">
    <property type="term" value="P:peptidoglycan metabolic process"/>
    <property type="evidence" value="ECO:0007669"/>
    <property type="project" value="InterPro"/>
</dbReference>
<sequence length="208" mass="22906">MNRKLSYLLAVLLLAGCAGEKKEHQTRGNVFTGTNMNALAYNQTIHQAARRYGVDETLVKAIIQVESGFNPDVVSHSNAIGLMQLKASTAGRDAYQLQGRRGQPSSRELKDPETNIELGTAYLSMLQRQLAGIDDPLTLRYAVTVAYVNGAGALLRTFSPDRKQAVRAINRLSPNAFYAHIQANHPAPQAPRYLWKVNNAYQSLLPEA</sequence>
<comment type="similarity">
    <text evidence="2">Belongs to the transglycosylase Slt family.</text>
</comment>
<dbReference type="OrthoDB" id="92254at2"/>
<dbReference type="Proteomes" id="UP000234503">
    <property type="component" value="Unassembled WGS sequence"/>
</dbReference>
<dbReference type="Gene3D" id="1.10.530.10">
    <property type="match status" value="1"/>
</dbReference>
<evidence type="ECO:0000256" key="3">
    <source>
        <dbReference type="ARBA" id="ARBA00012587"/>
    </source>
</evidence>
<reference evidence="7 8" key="1">
    <citation type="submission" date="2017-12" db="EMBL/GenBank/DDBJ databases">
        <title>Characterization of six clinical isolates of Enterochimera gen. nov., a novel genus of the Yersiniaciae family and the three species Enterochimera arupensis sp. nov., Enterochimera coloradensis sp. nov, and Enterochimera californica sp. nov.</title>
        <authorList>
            <person name="Rossi A."/>
            <person name="Fisher M."/>
        </authorList>
    </citation>
    <scope>NUCLEOTIDE SEQUENCE [LARGE SCALE GENOMIC DNA]</scope>
    <source>
        <strain evidence="8">2016-Iso4</strain>
    </source>
</reference>
<dbReference type="PANTHER" id="PTHR37423">
    <property type="entry name" value="SOLUBLE LYTIC MUREIN TRANSGLYCOSYLASE-RELATED"/>
    <property type="match status" value="1"/>
</dbReference>
<dbReference type="GO" id="GO:0016020">
    <property type="term" value="C:membrane"/>
    <property type="evidence" value="ECO:0007669"/>
    <property type="project" value="InterPro"/>
</dbReference>
<dbReference type="PANTHER" id="PTHR37423:SF4">
    <property type="entry name" value="ENDO-TYPE MEMBRANE-BOUND LYTIC MUREIN TRANSGLYCOSYLASE A"/>
    <property type="match status" value="1"/>
</dbReference>
<keyword evidence="4" id="KW-0456">Lyase</keyword>
<evidence type="ECO:0000256" key="4">
    <source>
        <dbReference type="ARBA" id="ARBA00023239"/>
    </source>
</evidence>
<dbReference type="SUPFAM" id="SSF53955">
    <property type="entry name" value="Lysozyme-like"/>
    <property type="match status" value="1"/>
</dbReference>
<dbReference type="InterPro" id="IPR008258">
    <property type="entry name" value="Transglycosylase_SLT_dom_1"/>
</dbReference>
<dbReference type="Pfam" id="PF01464">
    <property type="entry name" value="SLT"/>
    <property type="match status" value="1"/>
</dbReference>
<evidence type="ECO:0000313" key="8">
    <source>
        <dbReference type="Proteomes" id="UP000234503"/>
    </source>
</evidence>
<proteinExistence type="inferred from homology"/>
<dbReference type="CDD" id="cd16893">
    <property type="entry name" value="LT_MltC_MltE"/>
    <property type="match status" value="1"/>
</dbReference>
<name>A0A2N5EDL3_9GAMM</name>
<dbReference type="GO" id="GO:0008933">
    <property type="term" value="F:peptidoglycan lytic transglycosylase activity"/>
    <property type="evidence" value="ECO:0007669"/>
    <property type="project" value="InterPro"/>
</dbReference>
<dbReference type="PROSITE" id="PS00922">
    <property type="entry name" value="TRANSGLYCOSYLASE"/>
    <property type="match status" value="1"/>
</dbReference>
<evidence type="ECO:0000313" key="7">
    <source>
        <dbReference type="EMBL" id="PLR40614.1"/>
    </source>
</evidence>
<organism evidence="7 8">
    <name type="scientific">Chimaeribacter coloradensis</name>
    <dbReference type="NCBI Taxonomy" id="2060068"/>
    <lineage>
        <taxon>Bacteria</taxon>
        <taxon>Pseudomonadati</taxon>
        <taxon>Pseudomonadota</taxon>
        <taxon>Gammaproteobacteria</taxon>
        <taxon>Enterobacterales</taxon>
        <taxon>Yersiniaceae</taxon>
        <taxon>Chimaeribacter</taxon>
    </lineage>
</organism>
<dbReference type="EC" id="4.2.2.n1" evidence="3"/>
<keyword evidence="5" id="KW-0961">Cell wall biogenesis/degradation</keyword>
<comment type="catalytic activity">
    <reaction evidence="1">
        <text>Exolytic cleavage of the (1-&gt;4)-beta-glycosidic linkage between N-acetylmuramic acid (MurNAc) and N-acetylglucosamine (GlcNAc) residues in peptidoglycan, from either the reducing or the non-reducing ends of the peptidoglycan chains, with concomitant formation of a 1,6-anhydrobond in the MurNAc residue.</text>
        <dbReference type="EC" id="4.2.2.n1"/>
    </reaction>
</comment>
<keyword evidence="8" id="KW-1185">Reference proteome</keyword>
<comment type="caution">
    <text evidence="7">The sequence shown here is derived from an EMBL/GenBank/DDBJ whole genome shotgun (WGS) entry which is preliminary data.</text>
</comment>
<evidence type="ECO:0000256" key="1">
    <source>
        <dbReference type="ARBA" id="ARBA00001420"/>
    </source>
</evidence>
<dbReference type="PROSITE" id="PS51257">
    <property type="entry name" value="PROKAR_LIPOPROTEIN"/>
    <property type="match status" value="1"/>
</dbReference>
<evidence type="ECO:0000256" key="2">
    <source>
        <dbReference type="ARBA" id="ARBA00007734"/>
    </source>
</evidence>
<dbReference type="EMBL" id="PJZH01000001">
    <property type="protein sequence ID" value="PLR40614.1"/>
    <property type="molecule type" value="Genomic_DNA"/>
</dbReference>
<accession>A0A2N5EDL3</accession>
<feature type="domain" description="Transglycosylase SLT" evidence="6">
    <location>
        <begin position="44"/>
        <end position="166"/>
    </location>
</feature>
<evidence type="ECO:0000259" key="6">
    <source>
        <dbReference type="Pfam" id="PF01464"/>
    </source>
</evidence>
<gene>
    <name evidence="7" type="ORF">CYR32_01890</name>
</gene>
<protein>
    <recommendedName>
        <fullName evidence="3">peptidoglycan lytic exotransglycosylase</fullName>
        <ecNumber evidence="3">4.2.2.n1</ecNumber>
    </recommendedName>
</protein>
<dbReference type="GO" id="GO:0071555">
    <property type="term" value="P:cell wall organization"/>
    <property type="evidence" value="ECO:0007669"/>
    <property type="project" value="UniProtKB-KW"/>
</dbReference>
<dbReference type="InterPro" id="IPR000189">
    <property type="entry name" value="Transglyc_AS"/>
</dbReference>
<dbReference type="InterPro" id="IPR023346">
    <property type="entry name" value="Lysozyme-like_dom_sf"/>
</dbReference>
<dbReference type="RefSeq" id="WP_101822154.1">
    <property type="nucleotide sequence ID" value="NZ_PJZH01000001.1"/>
</dbReference>